<evidence type="ECO:0000313" key="10">
    <source>
        <dbReference type="EMBL" id="KPL78032.1"/>
    </source>
</evidence>
<dbReference type="InterPro" id="IPR029055">
    <property type="entry name" value="Ntn_hydrolases_N"/>
</dbReference>
<dbReference type="PANTHER" id="PTHR43284:SF1">
    <property type="entry name" value="ASPARAGINE SYNTHETASE"/>
    <property type="match status" value="1"/>
</dbReference>
<dbReference type="InterPro" id="IPR051786">
    <property type="entry name" value="ASN_synthetase/amidase"/>
</dbReference>
<keyword evidence="4 8" id="KW-0547">Nucleotide-binding</keyword>
<dbReference type="Pfam" id="PF13537">
    <property type="entry name" value="GATase_7"/>
    <property type="match status" value="1"/>
</dbReference>
<dbReference type="EMBL" id="LGHJ01000007">
    <property type="protein sequence ID" value="KPL78032.1"/>
    <property type="molecule type" value="Genomic_DNA"/>
</dbReference>
<dbReference type="GO" id="GO:0005524">
    <property type="term" value="F:ATP binding"/>
    <property type="evidence" value="ECO:0007669"/>
    <property type="project" value="UniProtKB-KW"/>
</dbReference>
<feature type="domain" description="Glutamine amidotransferase type-2" evidence="9">
    <location>
        <begin position="1"/>
        <end position="210"/>
    </location>
</feature>
<gene>
    <name evidence="10" type="ORF">AC812_02120</name>
</gene>
<proteinExistence type="inferred from homology"/>
<comment type="catalytic activity">
    <reaction evidence="7">
        <text>L-aspartate + L-glutamine + ATP + H2O = L-asparagine + L-glutamate + AMP + diphosphate + H(+)</text>
        <dbReference type="Rhea" id="RHEA:12228"/>
        <dbReference type="ChEBI" id="CHEBI:15377"/>
        <dbReference type="ChEBI" id="CHEBI:15378"/>
        <dbReference type="ChEBI" id="CHEBI:29985"/>
        <dbReference type="ChEBI" id="CHEBI:29991"/>
        <dbReference type="ChEBI" id="CHEBI:30616"/>
        <dbReference type="ChEBI" id="CHEBI:33019"/>
        <dbReference type="ChEBI" id="CHEBI:58048"/>
        <dbReference type="ChEBI" id="CHEBI:58359"/>
        <dbReference type="ChEBI" id="CHEBI:456215"/>
        <dbReference type="EC" id="6.3.5.4"/>
    </reaction>
</comment>
<evidence type="ECO:0000256" key="6">
    <source>
        <dbReference type="ARBA" id="ARBA00022888"/>
    </source>
</evidence>
<dbReference type="Pfam" id="PF00733">
    <property type="entry name" value="Asn_synthase"/>
    <property type="match status" value="1"/>
</dbReference>
<dbReference type="SUPFAM" id="SSF52402">
    <property type="entry name" value="Adenine nucleotide alpha hydrolases-like"/>
    <property type="match status" value="1"/>
</dbReference>
<dbReference type="SUPFAM" id="SSF56235">
    <property type="entry name" value="N-terminal nucleophile aminohydrolases (Ntn hydrolases)"/>
    <property type="match status" value="1"/>
</dbReference>
<keyword evidence="6" id="KW-0061">Asparagine biosynthesis</keyword>
<dbReference type="Gene3D" id="3.60.20.10">
    <property type="entry name" value="Glutamine Phosphoribosylpyrophosphate, subunit 1, domain 1"/>
    <property type="match status" value="1"/>
</dbReference>
<dbReference type="CDD" id="cd01991">
    <property type="entry name" value="Asn_synthase_B_C"/>
    <property type="match status" value="1"/>
</dbReference>
<dbReference type="Gene3D" id="3.40.50.620">
    <property type="entry name" value="HUPs"/>
    <property type="match status" value="1"/>
</dbReference>
<organism evidence="10 11">
    <name type="scientific">Bellilinea caldifistulae</name>
    <dbReference type="NCBI Taxonomy" id="360411"/>
    <lineage>
        <taxon>Bacteria</taxon>
        <taxon>Bacillati</taxon>
        <taxon>Chloroflexota</taxon>
        <taxon>Anaerolineae</taxon>
        <taxon>Anaerolineales</taxon>
        <taxon>Anaerolineaceae</taxon>
        <taxon>Bellilinea</taxon>
    </lineage>
</organism>
<dbReference type="PANTHER" id="PTHR43284">
    <property type="entry name" value="ASPARAGINE SYNTHETASE (GLUTAMINE-HYDROLYZING)"/>
    <property type="match status" value="1"/>
</dbReference>
<evidence type="ECO:0000256" key="8">
    <source>
        <dbReference type="PIRSR" id="PIRSR001589-2"/>
    </source>
</evidence>
<keyword evidence="6" id="KW-0028">Amino-acid biosynthesis</keyword>
<sequence length="617" mass="70902">MIMPGIYGFKKDISTNESQTLIEKMSVALDWEDRFLRQFESGQGWGLGRNSLGILNQNHQPLWDKNKNVGLVFEGELYDTTPLKNLLNQHNFECETDEEILLGLYLLEGDSFSIKLNGAFSAAFFDNRNNTIIVMNDRLGLHPVYYANFGSNFLFASGVRGILVDQTTPRRVNRVAIQEFLTFDHLLHQNTLLEDVNLLPQGSILKYQNGKLTLKRYFHFQFLDIYPFCEPPSYQERFLLEIKKAVQRQIGGSQAKGIMLSGGLDSRFLLAVLADILGPSNLHTFTWSIPGSDDARYAKEAAGVVGTPHHFFELKPDWLLKQGEKAVKLTDGMGNLVNLHAIANLADETQIAQIIYKGFMGDAMFGFGLRPRFWADYDRETEIHEHLQAYRDYRVLTFDIPEHAGLFTESFLRDVGDGLVEDYKQGVRSAGVRQMATQRLFFDLTQRVPRMTINGVLVARDRAIIRLPFTDNDLVEFSMTVPPYLAFERKLMIDSFIRAYPRLARIPTPRDHLPLTHCAREVMIRNGQFIKWHLRKAGFGWLAGPEHRPYKDYQTWFRTALREWVEQTLLSSISLERGYFKPESIRQVVKDHMGGKNNAVKIGALMAIELWHKYYID</sequence>
<comment type="pathway">
    <text evidence="1">Amino-acid biosynthesis; L-asparagine biosynthesis; L-asparagine from L-aspartate (L-Gln route): step 1/1.</text>
</comment>
<dbReference type="PROSITE" id="PS51278">
    <property type="entry name" value="GATASE_TYPE_2"/>
    <property type="match status" value="1"/>
</dbReference>
<protein>
    <recommendedName>
        <fullName evidence="3">asparagine synthase (glutamine-hydrolyzing)</fullName>
        <ecNumber evidence="3">6.3.5.4</ecNumber>
    </recommendedName>
</protein>
<evidence type="ECO:0000259" key="9">
    <source>
        <dbReference type="PROSITE" id="PS51278"/>
    </source>
</evidence>
<evidence type="ECO:0000256" key="7">
    <source>
        <dbReference type="ARBA" id="ARBA00048741"/>
    </source>
</evidence>
<comment type="similarity">
    <text evidence="2">Belongs to the asparagine synthetase family.</text>
</comment>
<dbReference type="InterPro" id="IPR006426">
    <property type="entry name" value="Asn_synth_AEB"/>
</dbReference>
<dbReference type="Proteomes" id="UP000050514">
    <property type="component" value="Unassembled WGS sequence"/>
</dbReference>
<name>A0A0P6XED6_9CHLR</name>
<evidence type="ECO:0000256" key="4">
    <source>
        <dbReference type="ARBA" id="ARBA00022741"/>
    </source>
</evidence>
<feature type="binding site" evidence="8">
    <location>
        <position position="97"/>
    </location>
    <ligand>
        <name>L-glutamine</name>
        <dbReference type="ChEBI" id="CHEBI:58359"/>
    </ligand>
</feature>
<accession>A0A0P6XED6</accession>
<dbReference type="STRING" id="360411.AC812_02120"/>
<dbReference type="GO" id="GO:0004066">
    <property type="term" value="F:asparagine synthase (glutamine-hydrolyzing) activity"/>
    <property type="evidence" value="ECO:0007669"/>
    <property type="project" value="UniProtKB-EC"/>
</dbReference>
<dbReference type="EC" id="6.3.5.4" evidence="3"/>
<evidence type="ECO:0000256" key="1">
    <source>
        <dbReference type="ARBA" id="ARBA00005187"/>
    </source>
</evidence>
<dbReference type="PIRSF" id="PIRSF001589">
    <property type="entry name" value="Asn_synthetase_glu-h"/>
    <property type="match status" value="1"/>
</dbReference>
<dbReference type="GO" id="GO:0006529">
    <property type="term" value="P:asparagine biosynthetic process"/>
    <property type="evidence" value="ECO:0007669"/>
    <property type="project" value="UniProtKB-KW"/>
</dbReference>
<dbReference type="OrthoDB" id="9763290at2"/>
<dbReference type="InterPro" id="IPR001962">
    <property type="entry name" value="Asn_synthase"/>
</dbReference>
<keyword evidence="11" id="KW-1185">Reference proteome</keyword>
<dbReference type="InterPro" id="IPR017932">
    <property type="entry name" value="GATase_2_dom"/>
</dbReference>
<keyword evidence="5 8" id="KW-0067">ATP-binding</keyword>
<dbReference type="AlphaFoldDB" id="A0A0P6XED6"/>
<comment type="caution">
    <text evidence="10">The sequence shown here is derived from an EMBL/GenBank/DDBJ whole genome shotgun (WGS) entry which is preliminary data.</text>
</comment>
<dbReference type="InterPro" id="IPR014729">
    <property type="entry name" value="Rossmann-like_a/b/a_fold"/>
</dbReference>
<evidence type="ECO:0000256" key="3">
    <source>
        <dbReference type="ARBA" id="ARBA00012737"/>
    </source>
</evidence>
<evidence type="ECO:0000256" key="5">
    <source>
        <dbReference type="ARBA" id="ARBA00022840"/>
    </source>
</evidence>
<reference evidence="10 11" key="1">
    <citation type="submission" date="2015-07" db="EMBL/GenBank/DDBJ databases">
        <title>Draft genome of Bellilinea caldifistulae DSM 17877.</title>
        <authorList>
            <person name="Hemp J."/>
            <person name="Ward L.M."/>
            <person name="Pace L.A."/>
            <person name="Fischer W.W."/>
        </authorList>
    </citation>
    <scope>NUCLEOTIDE SEQUENCE [LARGE SCALE GENOMIC DNA]</scope>
    <source>
        <strain evidence="10 11">GOMI-1</strain>
    </source>
</reference>
<evidence type="ECO:0000256" key="2">
    <source>
        <dbReference type="ARBA" id="ARBA00005752"/>
    </source>
</evidence>
<evidence type="ECO:0000313" key="11">
    <source>
        <dbReference type="Proteomes" id="UP000050514"/>
    </source>
</evidence>